<dbReference type="Gene3D" id="3.40.50.720">
    <property type="entry name" value="NAD(P)-binding Rossmann-like Domain"/>
    <property type="match status" value="1"/>
</dbReference>
<dbReference type="GO" id="GO:0070402">
    <property type="term" value="F:NADPH binding"/>
    <property type="evidence" value="ECO:0007669"/>
    <property type="project" value="TreeGrafter"/>
</dbReference>
<name>A0A0A6VSK6_KOCRO</name>
<keyword evidence="1" id="KW-0521">NADP</keyword>
<dbReference type="SMART" id="SM00829">
    <property type="entry name" value="PKS_ER"/>
    <property type="match status" value="1"/>
</dbReference>
<dbReference type="Proteomes" id="UP000030466">
    <property type="component" value="Unassembled WGS sequence"/>
</dbReference>
<dbReference type="SUPFAM" id="SSF51735">
    <property type="entry name" value="NAD(P)-binding Rossmann-fold domains"/>
    <property type="match status" value="1"/>
</dbReference>
<dbReference type="SUPFAM" id="SSF50129">
    <property type="entry name" value="GroES-like"/>
    <property type="match status" value="1"/>
</dbReference>
<dbReference type="EMBL" id="JSUH01000006">
    <property type="protein sequence ID" value="KHD97646.1"/>
    <property type="molecule type" value="Genomic_DNA"/>
</dbReference>
<evidence type="ECO:0000259" key="3">
    <source>
        <dbReference type="SMART" id="SM00829"/>
    </source>
</evidence>
<dbReference type="CDD" id="cd05289">
    <property type="entry name" value="MDR_like_2"/>
    <property type="match status" value="1"/>
</dbReference>
<keyword evidence="5" id="KW-1185">Reference proteome</keyword>
<dbReference type="GO" id="GO:0016651">
    <property type="term" value="F:oxidoreductase activity, acting on NAD(P)H"/>
    <property type="evidence" value="ECO:0007669"/>
    <property type="project" value="TreeGrafter"/>
</dbReference>
<feature type="domain" description="Enoyl reductase (ER)" evidence="3">
    <location>
        <begin position="10"/>
        <end position="307"/>
    </location>
</feature>
<accession>A0A0A6VSK6</accession>
<gene>
    <name evidence="4" type="ORF">GY22_07970</name>
</gene>
<dbReference type="InterPro" id="IPR011032">
    <property type="entry name" value="GroES-like_sf"/>
</dbReference>
<dbReference type="AlphaFoldDB" id="A0A0A6VSK6"/>
<protein>
    <submittedName>
        <fullName evidence="4">Alcohol dehydrogenase</fullName>
    </submittedName>
</protein>
<comment type="caution">
    <text evidence="4">The sequence shown here is derived from an EMBL/GenBank/DDBJ whole genome shotgun (WGS) entry which is preliminary data.</text>
</comment>
<dbReference type="PANTHER" id="PTHR48106">
    <property type="entry name" value="QUINONE OXIDOREDUCTASE PIG3-RELATED"/>
    <property type="match status" value="1"/>
</dbReference>
<evidence type="ECO:0000256" key="1">
    <source>
        <dbReference type="ARBA" id="ARBA00022857"/>
    </source>
</evidence>
<dbReference type="RefSeq" id="WP_017832114.1">
    <property type="nucleotide sequence ID" value="NZ_JSUH01000006.1"/>
</dbReference>
<evidence type="ECO:0000256" key="2">
    <source>
        <dbReference type="ARBA" id="ARBA00023002"/>
    </source>
</evidence>
<dbReference type="InterPro" id="IPR036291">
    <property type="entry name" value="NAD(P)-bd_dom_sf"/>
</dbReference>
<evidence type="ECO:0000313" key="5">
    <source>
        <dbReference type="Proteomes" id="UP000030466"/>
    </source>
</evidence>
<dbReference type="Pfam" id="PF08240">
    <property type="entry name" value="ADH_N"/>
    <property type="match status" value="1"/>
</dbReference>
<sequence length="309" mass="32405">MRVIGVETFGGPEVLAVHEVPDPHPGPGEVRIRVRAAAVSPTDTLLRAGGQPVEHLRPPYVPGMDAAGVVDEVGEGSAWRVGDAVMAIALPRGEHGGAYAELLVAPDDSIARLPADTDFATAATLPMNGLTALQVLEVLDLQPEQTLAVTGAAGTLGNYVVELAKHEGLTVIADAAEQDLELVDSLGADHVVARGDDVAERIREFFPDGVDALVDAAVLSEKAAPAVRDGGGFATVRHWTGDPGRGITVHRISVPQEYHSGAKLDRLRRYVEEGVLSLRVAAVLPAADAAEAHRRLEAGGVRGRLVLEF</sequence>
<dbReference type="Pfam" id="PF13602">
    <property type="entry name" value="ADH_zinc_N_2"/>
    <property type="match status" value="1"/>
</dbReference>
<keyword evidence="2" id="KW-0560">Oxidoreductase</keyword>
<evidence type="ECO:0000313" key="4">
    <source>
        <dbReference type="EMBL" id="KHD97646.1"/>
    </source>
</evidence>
<dbReference type="InterPro" id="IPR020843">
    <property type="entry name" value="ER"/>
</dbReference>
<organism evidence="4 5">
    <name type="scientific">Kocuria rosea subsp. polaris</name>
    <dbReference type="NCBI Taxonomy" id="136273"/>
    <lineage>
        <taxon>Bacteria</taxon>
        <taxon>Bacillati</taxon>
        <taxon>Actinomycetota</taxon>
        <taxon>Actinomycetes</taxon>
        <taxon>Micrococcales</taxon>
        <taxon>Micrococcaceae</taxon>
        <taxon>Kocuria</taxon>
    </lineage>
</organism>
<dbReference type="InterPro" id="IPR013154">
    <property type="entry name" value="ADH-like_N"/>
</dbReference>
<dbReference type="Gene3D" id="3.90.180.10">
    <property type="entry name" value="Medium-chain alcohol dehydrogenases, catalytic domain"/>
    <property type="match status" value="1"/>
</dbReference>
<dbReference type="OrthoDB" id="3175656at2"/>
<proteinExistence type="predicted"/>
<reference evidence="4 5" key="1">
    <citation type="journal article" date="2003" name="Int. J. Syst. Evol. Microbiol.">
        <title>Kocuria polaris sp. nov., an orange-pigmented psychrophilic bacterium isolated from an Antarctic cyanobacterial mat sample.</title>
        <authorList>
            <person name="Reddy G.S."/>
            <person name="Prakash J.S."/>
            <person name="Prabahar V."/>
            <person name="Matsumoto G.I."/>
            <person name="Stackebrandt E."/>
            <person name="Shivaji S."/>
        </authorList>
    </citation>
    <scope>NUCLEOTIDE SEQUENCE [LARGE SCALE GENOMIC DNA]</scope>
    <source>
        <strain evidence="4 5">CMS 76or</strain>
    </source>
</reference>